<dbReference type="InterPro" id="IPR015163">
    <property type="entry name" value="Cdc6_C"/>
</dbReference>
<dbReference type="GO" id="GO:0051301">
    <property type="term" value="P:cell division"/>
    <property type="evidence" value="ECO:0007669"/>
    <property type="project" value="UniProtKB-UniRule"/>
</dbReference>
<dbReference type="GO" id="GO:0005634">
    <property type="term" value="C:nucleus"/>
    <property type="evidence" value="ECO:0007669"/>
    <property type="project" value="UniProtKB-SubCell"/>
</dbReference>
<dbReference type="InterPro" id="IPR036390">
    <property type="entry name" value="WH_DNA-bd_sf"/>
</dbReference>
<dbReference type="GO" id="GO:0003688">
    <property type="term" value="F:DNA replication origin binding"/>
    <property type="evidence" value="ECO:0007669"/>
    <property type="project" value="TreeGrafter"/>
</dbReference>
<dbReference type="InterPro" id="IPR016314">
    <property type="entry name" value="Cdc6/18"/>
</dbReference>
<evidence type="ECO:0000256" key="7">
    <source>
        <dbReference type="PIRNR" id="PIRNR001767"/>
    </source>
</evidence>
<dbReference type="Pfam" id="PF09079">
    <property type="entry name" value="WHD_Cdc6"/>
    <property type="match status" value="1"/>
</dbReference>
<dbReference type="Gene3D" id="1.10.8.60">
    <property type="match status" value="1"/>
</dbReference>
<feature type="region of interest" description="Disordered" evidence="9">
    <location>
        <begin position="1"/>
        <end position="57"/>
    </location>
</feature>
<feature type="coiled-coil region" evidence="8">
    <location>
        <begin position="193"/>
        <end position="227"/>
    </location>
</feature>
<evidence type="ECO:0000256" key="5">
    <source>
        <dbReference type="ARBA" id="ARBA00023242"/>
    </source>
</evidence>
<dbReference type="InterPro" id="IPR003959">
    <property type="entry name" value="ATPase_AAA_core"/>
</dbReference>
<sequence length="504" mass="57292">MQKQIDFPIRRLTRSETRAKSVSKAQLTDARSEKEGRKATSRRRLFRDHSAHSETGESNSVTFENFCLGESPAKKSKIKHKSTPRRAKKFSEKIDLYQLAKHLLSPSAVSTIVGRQEECVQIQSFIEQHLKSGLSTSIYLSGAPGTGKTACINYVISQLKVKHSFTALRVNGMNFRTPQSLYSFIAKELEFTVKTKQNVVEVIEKQLKRSKKQLVLMLDEIDNLNNKHQDVLYTVFDWPRIAANNLIVIGIANTLDFTSRTLSRFHTLKLELVKEIHFNPYSKQQIVEIIQNRLKTFEHPIIKPLALEMVARKVSSLSGDARKALTLCQRAIELVEHEEILKIDPLRATNDDRQNEGSPKNLPLKEASICAVDINHIVKVLNEVYGDGISKDCCNNINNLPLQQQIILCVCLMFSHYRKQKEIEISKAYELFAKICSRKRISYEVSNSSDFQSMCHLLESKAILAIRPSRESARISVCVDETQMKAVLSSKPLFAMILNDTSLM</sequence>
<dbReference type="InterPro" id="IPR054425">
    <property type="entry name" value="Cdc6_ORC1-like_ATPase_lid"/>
</dbReference>
<evidence type="ECO:0000256" key="9">
    <source>
        <dbReference type="SAM" id="MobiDB-lite"/>
    </source>
</evidence>
<dbReference type="SUPFAM" id="SSF46785">
    <property type="entry name" value="Winged helix' DNA-binding domain"/>
    <property type="match status" value="1"/>
</dbReference>
<keyword evidence="12" id="KW-1185">Reference proteome</keyword>
<evidence type="ECO:0000313" key="12">
    <source>
        <dbReference type="Proteomes" id="UP000285301"/>
    </source>
</evidence>
<reference evidence="11 12" key="1">
    <citation type="journal article" date="2018" name="Gigascience">
        <title>Genomes of trombidid mites reveal novel predicted allergens and laterally-transferred genes associated with secondary metabolism.</title>
        <authorList>
            <person name="Dong X."/>
            <person name="Chaisiri K."/>
            <person name="Xia D."/>
            <person name="Armstrong S.D."/>
            <person name="Fang Y."/>
            <person name="Donnelly M.J."/>
            <person name="Kadowaki T."/>
            <person name="McGarry J.W."/>
            <person name="Darby A.C."/>
            <person name="Makepeace B.L."/>
        </authorList>
    </citation>
    <scope>NUCLEOTIDE SEQUENCE [LARGE SCALE GENOMIC DNA]</scope>
    <source>
        <strain evidence="11">UoL-WK</strain>
    </source>
</reference>
<organism evidence="11 12">
    <name type="scientific">Dinothrombium tinctorium</name>
    <dbReference type="NCBI Taxonomy" id="1965070"/>
    <lineage>
        <taxon>Eukaryota</taxon>
        <taxon>Metazoa</taxon>
        <taxon>Ecdysozoa</taxon>
        <taxon>Arthropoda</taxon>
        <taxon>Chelicerata</taxon>
        <taxon>Arachnida</taxon>
        <taxon>Acari</taxon>
        <taxon>Acariformes</taxon>
        <taxon>Trombidiformes</taxon>
        <taxon>Prostigmata</taxon>
        <taxon>Anystina</taxon>
        <taxon>Parasitengona</taxon>
        <taxon>Trombidioidea</taxon>
        <taxon>Trombidiidae</taxon>
        <taxon>Dinothrombium</taxon>
    </lineage>
</organism>
<dbReference type="GO" id="GO:0033314">
    <property type="term" value="P:mitotic DNA replication checkpoint signaling"/>
    <property type="evidence" value="ECO:0007669"/>
    <property type="project" value="TreeGrafter"/>
</dbReference>
<dbReference type="SMART" id="SM00382">
    <property type="entry name" value="AAA"/>
    <property type="match status" value="1"/>
</dbReference>
<dbReference type="InterPro" id="IPR003593">
    <property type="entry name" value="AAA+_ATPase"/>
</dbReference>
<dbReference type="AlphaFoldDB" id="A0A443QMA2"/>
<comment type="similarity">
    <text evidence="2 7">Belongs to the CDC6/cdc18 family.</text>
</comment>
<dbReference type="PANTHER" id="PTHR10763">
    <property type="entry name" value="CELL DIVISION CONTROL PROTEIN 6-RELATED"/>
    <property type="match status" value="1"/>
</dbReference>
<dbReference type="Pfam" id="PF22606">
    <property type="entry name" value="Cdc6-ORC-like_ATPase_lid"/>
    <property type="match status" value="1"/>
</dbReference>
<name>A0A443QMA2_9ACAR</name>
<comment type="function">
    <text evidence="7">Involved in the initiation of DNA replication. Also participates in checkpoint controls that ensure DNA replication is completed before mitosis is initiated.</text>
</comment>
<keyword evidence="5 7" id="KW-0539">Nucleus</keyword>
<evidence type="ECO:0000256" key="8">
    <source>
        <dbReference type="SAM" id="Coils"/>
    </source>
</evidence>
<dbReference type="InterPro" id="IPR036388">
    <property type="entry name" value="WH-like_DNA-bd_sf"/>
</dbReference>
<proteinExistence type="inferred from homology"/>
<evidence type="ECO:0000256" key="1">
    <source>
        <dbReference type="ARBA" id="ARBA00004123"/>
    </source>
</evidence>
<evidence type="ECO:0000256" key="2">
    <source>
        <dbReference type="ARBA" id="ARBA00006184"/>
    </source>
</evidence>
<dbReference type="STRING" id="1965070.A0A443QMA2"/>
<dbReference type="InterPro" id="IPR050311">
    <property type="entry name" value="ORC1/CDC6"/>
</dbReference>
<dbReference type="GO" id="GO:0016887">
    <property type="term" value="F:ATP hydrolysis activity"/>
    <property type="evidence" value="ECO:0007669"/>
    <property type="project" value="InterPro"/>
</dbReference>
<dbReference type="Pfam" id="PF00004">
    <property type="entry name" value="AAA"/>
    <property type="match status" value="1"/>
</dbReference>
<comment type="subcellular location">
    <subcellularLocation>
        <location evidence="1 7">Nucleus</location>
    </subcellularLocation>
</comment>
<evidence type="ECO:0000256" key="4">
    <source>
        <dbReference type="ARBA" id="ARBA00022705"/>
    </source>
</evidence>
<evidence type="ECO:0000259" key="10">
    <source>
        <dbReference type="SMART" id="SM00382"/>
    </source>
</evidence>
<keyword evidence="6" id="KW-0131">Cell cycle</keyword>
<dbReference type="Gene3D" id="1.10.10.10">
    <property type="entry name" value="Winged helix-like DNA-binding domain superfamily/Winged helix DNA-binding domain"/>
    <property type="match status" value="1"/>
</dbReference>
<evidence type="ECO:0000256" key="6">
    <source>
        <dbReference type="ARBA" id="ARBA00023306"/>
    </source>
</evidence>
<dbReference type="PIRSF" id="PIRSF001767">
    <property type="entry name" value="Cdc6"/>
    <property type="match status" value="1"/>
</dbReference>
<dbReference type="GO" id="GO:0005524">
    <property type="term" value="F:ATP binding"/>
    <property type="evidence" value="ECO:0007669"/>
    <property type="project" value="InterPro"/>
</dbReference>
<comment type="caution">
    <text evidence="11">The sequence shown here is derived from an EMBL/GenBank/DDBJ whole genome shotgun (WGS) entry which is preliminary data.</text>
</comment>
<evidence type="ECO:0000256" key="3">
    <source>
        <dbReference type="ARBA" id="ARBA00022618"/>
    </source>
</evidence>
<dbReference type="EMBL" id="NCKU01005814">
    <property type="protein sequence ID" value="RWS04142.1"/>
    <property type="molecule type" value="Genomic_DNA"/>
</dbReference>
<protein>
    <recommendedName>
        <fullName evidence="7">Cell division control protein</fullName>
    </recommendedName>
</protein>
<dbReference type="Proteomes" id="UP000285301">
    <property type="component" value="Unassembled WGS sequence"/>
</dbReference>
<feature type="domain" description="AAA+ ATPase" evidence="10">
    <location>
        <begin position="134"/>
        <end position="271"/>
    </location>
</feature>
<dbReference type="PANTHER" id="PTHR10763:SF26">
    <property type="entry name" value="CELL DIVISION CONTROL PROTEIN 6 HOMOLOG"/>
    <property type="match status" value="1"/>
</dbReference>
<accession>A0A443QMA2</accession>
<keyword evidence="4" id="KW-0235">DNA replication</keyword>
<dbReference type="GO" id="GO:0006270">
    <property type="term" value="P:DNA replication initiation"/>
    <property type="evidence" value="ECO:0007669"/>
    <property type="project" value="UniProtKB-UniRule"/>
</dbReference>
<dbReference type="Gene3D" id="3.40.50.300">
    <property type="entry name" value="P-loop containing nucleotide triphosphate hydrolases"/>
    <property type="match status" value="1"/>
</dbReference>
<dbReference type="SUPFAM" id="SSF52540">
    <property type="entry name" value="P-loop containing nucleoside triphosphate hydrolases"/>
    <property type="match status" value="1"/>
</dbReference>
<gene>
    <name evidence="11" type="ORF">B4U79_18383</name>
</gene>
<keyword evidence="3 11" id="KW-0132">Cell division</keyword>
<dbReference type="CDD" id="cd00009">
    <property type="entry name" value="AAA"/>
    <property type="match status" value="1"/>
</dbReference>
<dbReference type="OrthoDB" id="1926878at2759"/>
<keyword evidence="8" id="KW-0175">Coiled coil</keyword>
<evidence type="ECO:0000313" key="11">
    <source>
        <dbReference type="EMBL" id="RWS04142.1"/>
    </source>
</evidence>
<dbReference type="InterPro" id="IPR027417">
    <property type="entry name" value="P-loop_NTPase"/>
</dbReference>